<comment type="caution">
    <text evidence="2">The sequence shown here is derived from an EMBL/GenBank/DDBJ whole genome shotgun (WGS) entry which is preliminary data.</text>
</comment>
<evidence type="ECO:0000313" key="2">
    <source>
        <dbReference type="EMBL" id="MFC4314973.1"/>
    </source>
</evidence>
<gene>
    <name evidence="2" type="ORF">ACFPN2_38295</name>
</gene>
<accession>A0ABV8T7E9</accession>
<dbReference type="Proteomes" id="UP001595904">
    <property type="component" value="Unassembled WGS sequence"/>
</dbReference>
<protein>
    <recommendedName>
        <fullName evidence="4">Prepilin-type N-terminal cleavage/methylation domain-containing protein</fullName>
    </recommendedName>
</protein>
<proteinExistence type="predicted"/>
<dbReference type="EMBL" id="JBHSDU010000015">
    <property type="protein sequence ID" value="MFC4314973.1"/>
    <property type="molecule type" value="Genomic_DNA"/>
</dbReference>
<organism evidence="2 3">
    <name type="scientific">Steroidobacter flavus</name>
    <dbReference type="NCBI Taxonomy" id="1842136"/>
    <lineage>
        <taxon>Bacteria</taxon>
        <taxon>Pseudomonadati</taxon>
        <taxon>Pseudomonadota</taxon>
        <taxon>Gammaproteobacteria</taxon>
        <taxon>Steroidobacterales</taxon>
        <taxon>Steroidobacteraceae</taxon>
        <taxon>Steroidobacter</taxon>
    </lineage>
</organism>
<dbReference type="RefSeq" id="WP_380606581.1">
    <property type="nucleotide sequence ID" value="NZ_JBHSDU010000015.1"/>
</dbReference>
<evidence type="ECO:0008006" key="4">
    <source>
        <dbReference type="Google" id="ProtNLM"/>
    </source>
</evidence>
<keyword evidence="1" id="KW-1133">Transmembrane helix</keyword>
<keyword evidence="1" id="KW-0472">Membrane</keyword>
<name>A0ABV8T7E9_9GAMM</name>
<evidence type="ECO:0000256" key="1">
    <source>
        <dbReference type="SAM" id="Phobius"/>
    </source>
</evidence>
<keyword evidence="1" id="KW-0812">Transmembrane</keyword>
<reference evidence="3" key="1">
    <citation type="journal article" date="2019" name="Int. J. Syst. Evol. Microbiol.">
        <title>The Global Catalogue of Microorganisms (GCM) 10K type strain sequencing project: providing services to taxonomists for standard genome sequencing and annotation.</title>
        <authorList>
            <consortium name="The Broad Institute Genomics Platform"/>
            <consortium name="The Broad Institute Genome Sequencing Center for Infectious Disease"/>
            <person name="Wu L."/>
            <person name="Ma J."/>
        </authorList>
    </citation>
    <scope>NUCLEOTIDE SEQUENCE [LARGE SCALE GENOMIC DNA]</scope>
    <source>
        <strain evidence="3">CGMCC 1.10759</strain>
    </source>
</reference>
<evidence type="ECO:0000313" key="3">
    <source>
        <dbReference type="Proteomes" id="UP001595904"/>
    </source>
</evidence>
<sequence>MGGPITPLRGARYTRGFNIVEILAALLVMAVAIVGIAALYSDQTHIPADARLPIRAAELADQMADLIRTTPEGRDGFATTVGVICNDKAKTKSPQDKAAQIAACWEDEVENALPSGLGSISRDTSMTPASYVVAVSWSAPGTGAASYVTRVEVR</sequence>
<keyword evidence="3" id="KW-1185">Reference proteome</keyword>
<feature type="transmembrane region" description="Helical" evidence="1">
    <location>
        <begin position="20"/>
        <end position="40"/>
    </location>
</feature>